<organism evidence="5 6">
    <name type="scientific">Psylliodes chrysocephalus</name>
    <dbReference type="NCBI Taxonomy" id="3402493"/>
    <lineage>
        <taxon>Eukaryota</taxon>
        <taxon>Metazoa</taxon>
        <taxon>Ecdysozoa</taxon>
        <taxon>Arthropoda</taxon>
        <taxon>Hexapoda</taxon>
        <taxon>Insecta</taxon>
        <taxon>Pterygota</taxon>
        <taxon>Neoptera</taxon>
        <taxon>Endopterygota</taxon>
        <taxon>Coleoptera</taxon>
        <taxon>Polyphaga</taxon>
        <taxon>Cucujiformia</taxon>
        <taxon>Chrysomeloidea</taxon>
        <taxon>Chrysomelidae</taxon>
        <taxon>Galerucinae</taxon>
        <taxon>Alticini</taxon>
        <taxon>Psylliodes</taxon>
    </lineage>
</organism>
<keyword evidence="3" id="KW-0862">Zinc</keyword>
<dbReference type="EMBL" id="OV651815">
    <property type="protein sequence ID" value="CAH1108325.1"/>
    <property type="molecule type" value="Genomic_DNA"/>
</dbReference>
<evidence type="ECO:0000256" key="2">
    <source>
        <dbReference type="ARBA" id="ARBA00022771"/>
    </source>
</evidence>
<evidence type="ECO:0000313" key="6">
    <source>
        <dbReference type="Proteomes" id="UP001153636"/>
    </source>
</evidence>
<name>A0A9P0CYY1_9CUCU</name>
<dbReference type="OrthoDB" id="6765231at2759"/>
<evidence type="ECO:0000259" key="4">
    <source>
        <dbReference type="Pfam" id="PF04500"/>
    </source>
</evidence>
<feature type="domain" description="FLYWCH-type" evidence="4">
    <location>
        <begin position="5"/>
        <end position="63"/>
    </location>
</feature>
<dbReference type="InterPro" id="IPR007588">
    <property type="entry name" value="Znf_FLYWCH"/>
</dbReference>
<keyword evidence="1" id="KW-0479">Metal-binding</keyword>
<protein>
    <recommendedName>
        <fullName evidence="4">FLYWCH-type domain-containing protein</fullName>
    </recommendedName>
</protein>
<keyword evidence="2" id="KW-0863">Zinc-finger</keyword>
<accession>A0A9P0CYY1</accession>
<sequence>MPLQFVDSERGHKMLLYNGHTHSREKISGEKGIWKCFLYHKWRCTGRIHTIGDEIVKSTENNHVSDSADAEVRRAIKKMKVLAEQSGSTTHQIIAKVSEDLSSSAAVRLPQVSAMKRTIQRKKEKTKGIPAISNSLLQLVIPQEYTLTSSGQLFLMYDSGPSEDRILVFTTARNLDYMLECEHWYGDGTFSTAPNMFSHIYTIHGRQIFKYHSNSICNSAE</sequence>
<dbReference type="Gene3D" id="2.20.25.240">
    <property type="match status" value="1"/>
</dbReference>
<evidence type="ECO:0000313" key="5">
    <source>
        <dbReference type="EMBL" id="CAH1108325.1"/>
    </source>
</evidence>
<dbReference type="Pfam" id="PF04500">
    <property type="entry name" value="FLYWCH"/>
    <property type="match status" value="1"/>
</dbReference>
<reference evidence="5" key="1">
    <citation type="submission" date="2022-01" db="EMBL/GenBank/DDBJ databases">
        <authorList>
            <person name="King R."/>
        </authorList>
    </citation>
    <scope>NUCLEOTIDE SEQUENCE</scope>
</reference>
<dbReference type="AlphaFoldDB" id="A0A9P0CYY1"/>
<keyword evidence="6" id="KW-1185">Reference proteome</keyword>
<evidence type="ECO:0000256" key="1">
    <source>
        <dbReference type="ARBA" id="ARBA00022723"/>
    </source>
</evidence>
<evidence type="ECO:0000256" key="3">
    <source>
        <dbReference type="ARBA" id="ARBA00022833"/>
    </source>
</evidence>
<gene>
    <name evidence="5" type="ORF">PSYICH_LOCUS8604</name>
</gene>
<dbReference type="Proteomes" id="UP001153636">
    <property type="component" value="Chromosome 3"/>
</dbReference>
<dbReference type="GO" id="GO:0008270">
    <property type="term" value="F:zinc ion binding"/>
    <property type="evidence" value="ECO:0007669"/>
    <property type="project" value="UniProtKB-KW"/>
</dbReference>
<proteinExistence type="predicted"/>